<keyword evidence="2" id="KW-0604">Photosystem II</keyword>
<dbReference type="PANTHER" id="PTHR47199:SF2">
    <property type="entry name" value="PHOTOSYSTEM II STABILITY_ASSEMBLY FACTOR HCF136, CHLOROPLASTIC"/>
    <property type="match status" value="1"/>
</dbReference>
<proteinExistence type="predicted"/>
<evidence type="ECO:0000313" key="5">
    <source>
        <dbReference type="Proteomes" id="UP000254794"/>
    </source>
</evidence>
<gene>
    <name evidence="4" type="ORF">NCTC13316_01409</name>
</gene>
<dbReference type="InterPro" id="IPR015943">
    <property type="entry name" value="WD40/YVTN_repeat-like_dom_sf"/>
</dbReference>
<protein>
    <submittedName>
        <fullName evidence="4">Ycf48-like protein</fullName>
    </submittedName>
</protein>
<dbReference type="AlphaFoldDB" id="A0A378JJG5"/>
<dbReference type="InterPro" id="IPR028203">
    <property type="entry name" value="PSII_CF48-like_dom"/>
</dbReference>
<dbReference type="PANTHER" id="PTHR47199">
    <property type="entry name" value="PHOTOSYSTEM II STABILITY/ASSEMBLY FACTOR HCF136, CHLOROPLASTIC"/>
    <property type="match status" value="1"/>
</dbReference>
<dbReference type="RefSeq" id="WP_115330959.1">
    <property type="nucleotide sequence ID" value="NZ_CAAAHP010000001.1"/>
</dbReference>
<organism evidence="4 5">
    <name type="scientific">Legionella busanensis</name>
    <dbReference type="NCBI Taxonomy" id="190655"/>
    <lineage>
        <taxon>Bacteria</taxon>
        <taxon>Pseudomonadati</taxon>
        <taxon>Pseudomonadota</taxon>
        <taxon>Gammaproteobacteria</taxon>
        <taxon>Legionellales</taxon>
        <taxon>Legionellaceae</taxon>
        <taxon>Legionella</taxon>
    </lineage>
</organism>
<evidence type="ECO:0000259" key="3">
    <source>
        <dbReference type="Pfam" id="PF14870"/>
    </source>
</evidence>
<dbReference type="SUPFAM" id="SSF110296">
    <property type="entry name" value="Oligoxyloglucan reducing end-specific cellobiohydrolase"/>
    <property type="match status" value="1"/>
</dbReference>
<feature type="domain" description="Photosynthesis system II assembly factor Ycf48/Hcf136-like" evidence="3">
    <location>
        <begin position="27"/>
        <end position="101"/>
    </location>
</feature>
<evidence type="ECO:0000256" key="1">
    <source>
        <dbReference type="ARBA" id="ARBA00022531"/>
    </source>
</evidence>
<dbReference type="GO" id="GO:0015979">
    <property type="term" value="P:photosynthesis"/>
    <property type="evidence" value="ECO:0007669"/>
    <property type="project" value="UniProtKB-KW"/>
</dbReference>
<dbReference type="Gene3D" id="2.130.10.10">
    <property type="entry name" value="YVTN repeat-like/Quinoprotein amine dehydrogenase"/>
    <property type="match status" value="2"/>
</dbReference>
<keyword evidence="5" id="KW-1185">Reference proteome</keyword>
<evidence type="ECO:0000256" key="2">
    <source>
        <dbReference type="ARBA" id="ARBA00023276"/>
    </source>
</evidence>
<dbReference type="Proteomes" id="UP000254794">
    <property type="component" value="Unassembled WGS sequence"/>
</dbReference>
<keyword evidence="1" id="KW-0602">Photosynthesis</keyword>
<dbReference type="OrthoDB" id="9813892at2"/>
<name>A0A378JJG5_9GAMM</name>
<reference evidence="4 5" key="1">
    <citation type="submission" date="2018-06" db="EMBL/GenBank/DDBJ databases">
        <authorList>
            <consortium name="Pathogen Informatics"/>
            <person name="Doyle S."/>
        </authorList>
    </citation>
    <scope>NUCLEOTIDE SEQUENCE [LARGE SCALE GENOMIC DNA]</scope>
    <source>
        <strain evidence="4 5">NCTC13316</strain>
    </source>
</reference>
<accession>A0A378JJG5</accession>
<evidence type="ECO:0000313" key="4">
    <source>
        <dbReference type="EMBL" id="STX51314.1"/>
    </source>
</evidence>
<sequence>MRNKSEPTPLGVNYYNNITGSDLRGISTPSENVAWISGNNGTIICTIDGGLTWSIKKIPGTEKLDFRDIKAFDEHTAYVMSVGYGQDSCIYKTNNGGQTWTLQLQGQHSAEFFNCMAFWNQHHGLVLCDPQEDRFKLYTIKDGDNWLPIPSDSILTASDNEGAFAASGSCMTVYSDTNVWFGTGVNNARVFKSTDSGFNWTVAETPIKKENNSSGIFSIAFSDLKHGMIAGGDFKNPNIGGPNLAVTIDGGATWKSLDISPQHYWSAISFTQDKHNFMVVGSTHAGYASSFFGNPLTIKNVCKTDNESTASDSGLTWERALNNVNLNAFSFWKKDSALAVGPKGNIAEIKIPGQKM</sequence>
<dbReference type="Pfam" id="PF14870">
    <property type="entry name" value="PSII_BNR"/>
    <property type="match status" value="1"/>
</dbReference>
<dbReference type="GO" id="GO:0009523">
    <property type="term" value="C:photosystem II"/>
    <property type="evidence" value="ECO:0007669"/>
    <property type="project" value="UniProtKB-KW"/>
</dbReference>
<dbReference type="EMBL" id="UGOD01000001">
    <property type="protein sequence ID" value="STX51314.1"/>
    <property type="molecule type" value="Genomic_DNA"/>
</dbReference>